<dbReference type="SUPFAM" id="SSF89550">
    <property type="entry name" value="PHP domain-like"/>
    <property type="match status" value="1"/>
</dbReference>
<dbReference type="Gene3D" id="3.40.50.300">
    <property type="entry name" value="P-loop containing nucleotide triphosphate hydrolases"/>
    <property type="match status" value="2"/>
</dbReference>
<dbReference type="PANTHER" id="PTHR42924">
    <property type="entry name" value="EXONUCLEASE"/>
    <property type="match status" value="1"/>
</dbReference>
<dbReference type="Gene3D" id="3.20.20.140">
    <property type="entry name" value="Metal-dependent hydrolases"/>
    <property type="match status" value="1"/>
</dbReference>
<protein>
    <submittedName>
        <fullName evidence="4">Phosphoesterase</fullName>
    </submittedName>
</protein>
<dbReference type="CDD" id="cd07432">
    <property type="entry name" value="PHP_HisPPase"/>
    <property type="match status" value="1"/>
</dbReference>
<evidence type="ECO:0000256" key="1">
    <source>
        <dbReference type="SAM" id="Coils"/>
    </source>
</evidence>
<dbReference type="EMBL" id="BSOA01000010">
    <property type="protein sequence ID" value="GLQ87699.1"/>
    <property type="molecule type" value="Genomic_DNA"/>
</dbReference>
<sequence>MAVLEDVLAQSTGAQFFRADLHIHSYGGSHDVKDTSMTASAIVETALRENLSIIAITDHNEIGNVGAALTEALGTSLLVIPGIELSTAQGHLLCYLPNLESLQKLCGQLSIVDRGMPNSRCQQSVLDCLNLLPALGGFGILAHVDVASGFETEQPGGSPHKADVLCHPALLGIELKHANSPISYAEGDPDATRAEFGKRRIECLRLGSKQYLARVLNSDSHKLNALGRNAANLQRVTRYKMDTPSFDGLRVALEDADARVRIEDQIPPAVPRILGVHIDGGFLSGQVIHFSSNLNCIIGGRGTGKSTSFETIRCLSSAPSDNKVIDSEVWPDELHLFWQDQAGAIHGLLRLKDGCLENLDDAINGPTSFDIDCFGQGEAAKISNEAQSDPLALLRYLDRFIDLTDAMRSEEEAREELLTLQSEIEKAEQQLQLIPQYESLLQTAKQQLTALKKPEVKELIELQQHLASERELRQQIAEKLQDVKEDIRRDSFKASLKELRELSDPSLLAVGGVEFGAIVLGATAFEAVFENTEAQISLGLKRFEAVVSEHISAWKAKENESQQRVDAKRRELEGMNISFDMSYISKLARDEAAHQQRVTSLKTWQPYLAERQKLRAAALKRRWNAREKVSMLRDGFGRLASATLREALSDLQVSLKYAKNAHSPEACDLIIQTMGWRTSQQARAGRLVGDLTVPTLLAAIERNDITSLTALKTPEGIGVFKPEEARLILQKLAAPEVKYALERVPLHDLPRLQVSRAVQDVQGGVKYVVREFSKLSLGQQQSVLLALILSANSNKPLIIDQPEDNLDGEFIYQTLVPVLRRAKERRQVIIVTHNPNVAVLGDAELIVVMKAQNDRGKVVARGSIDHPETRDKACAILEGAHEAFVRRAKMYGLKIRDM</sequence>
<dbReference type="InterPro" id="IPR054787">
    <property type="entry name" value="TrlF_ATPase"/>
</dbReference>
<evidence type="ECO:0000313" key="4">
    <source>
        <dbReference type="EMBL" id="GLQ87699.1"/>
    </source>
</evidence>
<comment type="caution">
    <text evidence="4">The sequence shown here is derived from an EMBL/GenBank/DDBJ whole genome shotgun (WGS) entry which is preliminary data.</text>
</comment>
<accession>A0ABQ5X8X9</accession>
<evidence type="ECO:0000259" key="3">
    <source>
        <dbReference type="Pfam" id="PF13304"/>
    </source>
</evidence>
<feature type="coiled-coil region" evidence="1">
    <location>
        <begin position="403"/>
        <end position="430"/>
    </location>
</feature>
<proteinExistence type="predicted"/>
<feature type="domain" description="ATPase AAA-type core" evidence="3">
    <location>
        <begin position="771"/>
        <end position="837"/>
    </location>
</feature>
<dbReference type="InterPro" id="IPR004013">
    <property type="entry name" value="PHP_dom"/>
</dbReference>
<dbReference type="InterPro" id="IPR052018">
    <property type="entry name" value="PHP_domain"/>
</dbReference>
<evidence type="ECO:0000313" key="5">
    <source>
        <dbReference type="Proteomes" id="UP001156627"/>
    </source>
</evidence>
<organism evidence="4 5">
    <name type="scientific">Dyella flagellata</name>
    <dbReference type="NCBI Taxonomy" id="1867833"/>
    <lineage>
        <taxon>Bacteria</taxon>
        <taxon>Pseudomonadati</taxon>
        <taxon>Pseudomonadota</taxon>
        <taxon>Gammaproteobacteria</taxon>
        <taxon>Lysobacterales</taxon>
        <taxon>Rhodanobacteraceae</taxon>
        <taxon>Dyella</taxon>
    </lineage>
</organism>
<dbReference type="Pfam" id="PF13304">
    <property type="entry name" value="AAA_21"/>
    <property type="match status" value="1"/>
</dbReference>
<evidence type="ECO:0000259" key="2">
    <source>
        <dbReference type="Pfam" id="PF02811"/>
    </source>
</evidence>
<dbReference type="PANTHER" id="PTHR42924:SF3">
    <property type="entry name" value="POLYMERASE_HISTIDINOL PHOSPHATASE N-TERMINAL DOMAIN-CONTAINING PROTEIN"/>
    <property type="match status" value="1"/>
</dbReference>
<feature type="domain" description="PHP" evidence="2">
    <location>
        <begin position="20"/>
        <end position="146"/>
    </location>
</feature>
<keyword evidence="5" id="KW-1185">Reference proteome</keyword>
<gene>
    <name evidence="4" type="ORF">GCM10007898_12660</name>
</gene>
<keyword evidence="1" id="KW-0175">Coiled coil</keyword>
<dbReference type="NCBIfam" id="NF045780">
    <property type="entry name" value="TrlF_fam_ATP"/>
    <property type="match status" value="1"/>
</dbReference>
<dbReference type="InterPro" id="IPR003959">
    <property type="entry name" value="ATPase_AAA_core"/>
</dbReference>
<dbReference type="SUPFAM" id="SSF52540">
    <property type="entry name" value="P-loop containing nucleoside triphosphate hydrolases"/>
    <property type="match status" value="1"/>
</dbReference>
<reference evidence="5" key="1">
    <citation type="journal article" date="2019" name="Int. J. Syst. Evol. Microbiol.">
        <title>The Global Catalogue of Microorganisms (GCM) 10K type strain sequencing project: providing services to taxonomists for standard genome sequencing and annotation.</title>
        <authorList>
            <consortium name="The Broad Institute Genomics Platform"/>
            <consortium name="The Broad Institute Genome Sequencing Center for Infectious Disease"/>
            <person name="Wu L."/>
            <person name="Ma J."/>
        </authorList>
    </citation>
    <scope>NUCLEOTIDE SEQUENCE [LARGE SCALE GENOMIC DNA]</scope>
    <source>
        <strain evidence="5">NBRC 111981</strain>
    </source>
</reference>
<dbReference type="Proteomes" id="UP001156627">
    <property type="component" value="Unassembled WGS sequence"/>
</dbReference>
<dbReference type="RefSeq" id="WP_345782695.1">
    <property type="nucleotide sequence ID" value="NZ_BSOA01000010.1"/>
</dbReference>
<dbReference type="Pfam" id="PF02811">
    <property type="entry name" value="PHP"/>
    <property type="match status" value="1"/>
</dbReference>
<name>A0ABQ5X8X9_9GAMM</name>
<dbReference type="CDD" id="cd00267">
    <property type="entry name" value="ABC_ATPase"/>
    <property type="match status" value="1"/>
</dbReference>
<dbReference type="InterPro" id="IPR027417">
    <property type="entry name" value="P-loop_NTPase"/>
</dbReference>
<dbReference type="InterPro" id="IPR016195">
    <property type="entry name" value="Pol/histidinol_Pase-like"/>
</dbReference>